<accession>A0ABV7CCI2</accession>
<dbReference type="PROSITE" id="PS50977">
    <property type="entry name" value="HTH_TETR_2"/>
    <property type="match status" value="1"/>
</dbReference>
<dbReference type="RefSeq" id="WP_123014771.1">
    <property type="nucleotide sequence ID" value="NZ_AP024912.1"/>
</dbReference>
<evidence type="ECO:0000313" key="7">
    <source>
        <dbReference type="Proteomes" id="UP001595384"/>
    </source>
</evidence>
<keyword evidence="3" id="KW-0804">Transcription</keyword>
<gene>
    <name evidence="6" type="ORF">ACFODT_11550</name>
</gene>
<dbReference type="InterPro" id="IPR011075">
    <property type="entry name" value="TetR_C"/>
</dbReference>
<dbReference type="Gene3D" id="1.10.357.10">
    <property type="entry name" value="Tetracycline Repressor, domain 2"/>
    <property type="match status" value="1"/>
</dbReference>
<organism evidence="6 7">
    <name type="scientific">Vibrio zhugei</name>
    <dbReference type="NCBI Taxonomy" id="2479546"/>
    <lineage>
        <taxon>Bacteria</taxon>
        <taxon>Pseudomonadati</taxon>
        <taxon>Pseudomonadota</taxon>
        <taxon>Gammaproteobacteria</taxon>
        <taxon>Vibrionales</taxon>
        <taxon>Vibrionaceae</taxon>
        <taxon>Vibrio</taxon>
    </lineage>
</organism>
<dbReference type="InterPro" id="IPR009057">
    <property type="entry name" value="Homeodomain-like_sf"/>
</dbReference>
<comment type="caution">
    <text evidence="6">The sequence shown here is derived from an EMBL/GenBank/DDBJ whole genome shotgun (WGS) entry which is preliminary data.</text>
</comment>
<dbReference type="Proteomes" id="UP001595384">
    <property type="component" value="Unassembled WGS sequence"/>
</dbReference>
<evidence type="ECO:0000256" key="2">
    <source>
        <dbReference type="ARBA" id="ARBA00023125"/>
    </source>
</evidence>
<evidence type="ECO:0000313" key="6">
    <source>
        <dbReference type="EMBL" id="MFC3024458.1"/>
    </source>
</evidence>
<dbReference type="EMBL" id="JBHRSE010000074">
    <property type="protein sequence ID" value="MFC3024458.1"/>
    <property type="molecule type" value="Genomic_DNA"/>
</dbReference>
<dbReference type="PANTHER" id="PTHR47506">
    <property type="entry name" value="TRANSCRIPTIONAL REGULATORY PROTEIN"/>
    <property type="match status" value="1"/>
</dbReference>
<sequence length="198" mass="22831">MNTKTINTKQHILEVGYHLVSKKGFTGMGLSELLKAAGIPKGSFYHYFQSKEQFGETLLRRYFDQYLARVELLFQSSEGNHYQNLMRFWQYWVENNRYLCDSGQCLVVKLASEVSDLSESMRQVLTTGTRQAVHLIAVCIEQGKQAGDIQVNDSQAMAEHLYEYWLGACLMNKIHQDDQSLERALVRTERLLQGTRPL</sequence>
<dbReference type="Pfam" id="PF16925">
    <property type="entry name" value="TetR_C_13"/>
    <property type="match status" value="1"/>
</dbReference>
<evidence type="ECO:0000256" key="4">
    <source>
        <dbReference type="PROSITE-ProRule" id="PRU00335"/>
    </source>
</evidence>
<dbReference type="PANTHER" id="PTHR47506:SF6">
    <property type="entry name" value="HTH-TYPE TRANSCRIPTIONAL REPRESSOR NEMR"/>
    <property type="match status" value="1"/>
</dbReference>
<keyword evidence="1" id="KW-0805">Transcription regulation</keyword>
<proteinExistence type="predicted"/>
<dbReference type="Pfam" id="PF00440">
    <property type="entry name" value="TetR_N"/>
    <property type="match status" value="1"/>
</dbReference>
<evidence type="ECO:0000259" key="5">
    <source>
        <dbReference type="PROSITE" id="PS50977"/>
    </source>
</evidence>
<feature type="domain" description="HTH tetR-type" evidence="5">
    <location>
        <begin position="6"/>
        <end position="66"/>
    </location>
</feature>
<dbReference type="InterPro" id="IPR001647">
    <property type="entry name" value="HTH_TetR"/>
</dbReference>
<dbReference type="InterPro" id="IPR036271">
    <property type="entry name" value="Tet_transcr_reg_TetR-rel_C_sf"/>
</dbReference>
<name>A0ABV7CCI2_9VIBR</name>
<dbReference type="SUPFAM" id="SSF46689">
    <property type="entry name" value="Homeodomain-like"/>
    <property type="match status" value="1"/>
</dbReference>
<dbReference type="SUPFAM" id="SSF48498">
    <property type="entry name" value="Tetracyclin repressor-like, C-terminal domain"/>
    <property type="match status" value="1"/>
</dbReference>
<reference evidence="7" key="1">
    <citation type="journal article" date="2019" name="Int. J. Syst. Evol. Microbiol.">
        <title>The Global Catalogue of Microorganisms (GCM) 10K type strain sequencing project: providing services to taxonomists for standard genome sequencing and annotation.</title>
        <authorList>
            <consortium name="The Broad Institute Genomics Platform"/>
            <consortium name="The Broad Institute Genome Sequencing Center for Infectious Disease"/>
            <person name="Wu L."/>
            <person name="Ma J."/>
        </authorList>
    </citation>
    <scope>NUCLEOTIDE SEQUENCE [LARGE SCALE GENOMIC DNA]</scope>
    <source>
        <strain evidence="7">KCTC 62784</strain>
    </source>
</reference>
<evidence type="ECO:0000256" key="1">
    <source>
        <dbReference type="ARBA" id="ARBA00023015"/>
    </source>
</evidence>
<dbReference type="PRINTS" id="PR00455">
    <property type="entry name" value="HTHTETR"/>
</dbReference>
<evidence type="ECO:0000256" key="3">
    <source>
        <dbReference type="ARBA" id="ARBA00023163"/>
    </source>
</evidence>
<feature type="DNA-binding region" description="H-T-H motif" evidence="4">
    <location>
        <begin position="29"/>
        <end position="48"/>
    </location>
</feature>
<protein>
    <submittedName>
        <fullName evidence="6">TetR/AcrR family transcriptional regulator</fullName>
    </submittedName>
</protein>
<keyword evidence="2 4" id="KW-0238">DNA-binding</keyword>
<keyword evidence="7" id="KW-1185">Reference proteome</keyword>